<dbReference type="Proteomes" id="UP000032141">
    <property type="component" value="Chromosome C5"/>
</dbReference>
<dbReference type="HOGENOM" id="CLU_000288_18_22_1"/>
<sequence length="323" mass="36247">MKLLLCLSMLFISSLPSSYSCNSKDENTLLQIKKHFNNPDLLSTWSPATDCCTSWTGIECTNGRVTLLSMSKDNNLVGHIPDQIGDLLELQSLEMSYMNLTGNIPRTITKLKHLDFIFLKWNRLSGPIPDYISELKNVTFMDLSYNKFTGPVPGWLTQMPKLQTFQIDNNSLTGPIPNSFGSFADSVPNLFLKNNKLSGKIPESLSKIDFQAVVLAGNSFTGDGSMFFGGNKRTVQVDLSRNKFEFDLSKVKFGKSMALLDLSHNRIFGKLPRELTELPLQRFNISYNRLCGKIPRGGKLQTFKSYEFAHNRCLCGSPLKKAC</sequence>
<evidence type="ECO:0000256" key="2">
    <source>
        <dbReference type="ARBA" id="ARBA00022614"/>
    </source>
</evidence>
<comment type="subcellular location">
    <subcellularLocation>
        <location evidence="1">Cell envelope</location>
    </subcellularLocation>
</comment>
<dbReference type="Gene3D" id="3.80.10.10">
    <property type="entry name" value="Ribonuclease Inhibitor"/>
    <property type="match status" value="1"/>
</dbReference>
<name>A0A0D3CKX5_BRAOL</name>
<reference evidence="8 9" key="1">
    <citation type="journal article" date="2014" name="Genome Biol.">
        <title>Transcriptome and methylome profiling reveals relics of genome dominance in the mesopolyploid Brassica oleracea.</title>
        <authorList>
            <person name="Parkin I.A."/>
            <person name="Koh C."/>
            <person name="Tang H."/>
            <person name="Robinson S.J."/>
            <person name="Kagale S."/>
            <person name="Clarke W.E."/>
            <person name="Town C.D."/>
            <person name="Nixon J."/>
            <person name="Krishnakumar V."/>
            <person name="Bidwell S.L."/>
            <person name="Denoeud F."/>
            <person name="Belcram H."/>
            <person name="Links M.G."/>
            <person name="Just J."/>
            <person name="Clarke C."/>
            <person name="Bender T."/>
            <person name="Huebert T."/>
            <person name="Mason A.S."/>
            <person name="Pires J.C."/>
            <person name="Barker G."/>
            <person name="Moore J."/>
            <person name="Walley P.G."/>
            <person name="Manoli S."/>
            <person name="Batley J."/>
            <person name="Edwards D."/>
            <person name="Nelson M.N."/>
            <person name="Wang X."/>
            <person name="Paterson A.H."/>
            <person name="King G."/>
            <person name="Bancroft I."/>
            <person name="Chalhoub B."/>
            <person name="Sharpe A.G."/>
        </authorList>
    </citation>
    <scope>NUCLEOTIDE SEQUENCE</scope>
    <source>
        <strain evidence="8 9">cv. TO1000</strain>
    </source>
</reference>
<dbReference type="InterPro" id="IPR053211">
    <property type="entry name" value="DNA_repair-toleration"/>
</dbReference>
<dbReference type="Pfam" id="PF08263">
    <property type="entry name" value="LRRNT_2"/>
    <property type="match status" value="1"/>
</dbReference>
<evidence type="ECO:0000256" key="6">
    <source>
        <dbReference type="SAM" id="SignalP"/>
    </source>
</evidence>
<dbReference type="STRING" id="109376.A0A0D3CKX5"/>
<keyword evidence="9" id="KW-1185">Reference proteome</keyword>
<dbReference type="PANTHER" id="PTHR48060:SF21">
    <property type="entry name" value="L DOMAIN-LIKE PROTEIN"/>
    <property type="match status" value="1"/>
</dbReference>
<feature type="domain" description="Leucine-rich repeat-containing N-terminal plant-type" evidence="7">
    <location>
        <begin position="23"/>
        <end position="61"/>
    </location>
</feature>
<evidence type="ECO:0000256" key="3">
    <source>
        <dbReference type="ARBA" id="ARBA00022729"/>
    </source>
</evidence>
<dbReference type="Pfam" id="PF00560">
    <property type="entry name" value="LRR_1"/>
    <property type="match status" value="4"/>
</dbReference>
<evidence type="ECO:0000313" key="8">
    <source>
        <dbReference type="EnsemblPlants" id="Bo5g133630.1"/>
    </source>
</evidence>
<dbReference type="PANTHER" id="PTHR48060">
    <property type="entry name" value="DNA DAMAGE-REPAIR/TOLERATION PROTEIN DRT100"/>
    <property type="match status" value="1"/>
</dbReference>
<dbReference type="InterPro" id="IPR032675">
    <property type="entry name" value="LRR_dom_sf"/>
</dbReference>
<proteinExistence type="inferred from homology"/>
<dbReference type="GeneID" id="106294961"/>
<dbReference type="OrthoDB" id="676979at2759"/>
<evidence type="ECO:0000256" key="4">
    <source>
        <dbReference type="ARBA" id="ARBA00022737"/>
    </source>
</evidence>
<evidence type="ECO:0000256" key="5">
    <source>
        <dbReference type="ARBA" id="ARBA00038043"/>
    </source>
</evidence>
<dbReference type="InterPro" id="IPR013210">
    <property type="entry name" value="LRR_N_plant-typ"/>
</dbReference>
<accession>A0A0D3CKX5</accession>
<reference evidence="8" key="2">
    <citation type="submission" date="2015-03" db="UniProtKB">
        <authorList>
            <consortium name="EnsemblPlants"/>
        </authorList>
    </citation>
    <scope>IDENTIFICATION</scope>
</reference>
<organism evidence="8 9">
    <name type="scientific">Brassica oleracea var. oleracea</name>
    <dbReference type="NCBI Taxonomy" id="109376"/>
    <lineage>
        <taxon>Eukaryota</taxon>
        <taxon>Viridiplantae</taxon>
        <taxon>Streptophyta</taxon>
        <taxon>Embryophyta</taxon>
        <taxon>Tracheophyta</taxon>
        <taxon>Spermatophyta</taxon>
        <taxon>Magnoliopsida</taxon>
        <taxon>eudicotyledons</taxon>
        <taxon>Gunneridae</taxon>
        <taxon>Pentapetalae</taxon>
        <taxon>rosids</taxon>
        <taxon>malvids</taxon>
        <taxon>Brassicales</taxon>
        <taxon>Brassicaceae</taxon>
        <taxon>Brassiceae</taxon>
        <taxon>Brassica</taxon>
    </lineage>
</organism>
<feature type="chain" id="PRO_5002259500" description="Leucine-rich repeat-containing N-terminal plant-type domain-containing protein" evidence="6">
    <location>
        <begin position="21"/>
        <end position="323"/>
    </location>
</feature>
<protein>
    <recommendedName>
        <fullName evidence="7">Leucine-rich repeat-containing N-terminal plant-type domain-containing protein</fullName>
    </recommendedName>
</protein>
<keyword evidence="4" id="KW-0677">Repeat</keyword>
<dbReference type="InterPro" id="IPR001611">
    <property type="entry name" value="Leu-rich_rpt"/>
</dbReference>
<dbReference type="FunFam" id="3.80.10.10:FF:000348">
    <property type="entry name" value="Polygalacturonase inhibitor 1"/>
    <property type="match status" value="1"/>
</dbReference>
<keyword evidence="2" id="KW-0433">Leucine-rich repeat</keyword>
<dbReference type="OMA" id="LEMSYMN"/>
<dbReference type="KEGG" id="boe:106294961"/>
<dbReference type="EnsemblPlants" id="Bo5g133630.1">
    <property type="protein sequence ID" value="Bo5g133630.1"/>
    <property type="gene ID" value="Bo5g133630"/>
</dbReference>
<dbReference type="RefSeq" id="XP_013586140.1">
    <property type="nucleotide sequence ID" value="XM_013730686.1"/>
</dbReference>
<dbReference type="PROSITE" id="PS51257">
    <property type="entry name" value="PROKAR_LIPOPROTEIN"/>
    <property type="match status" value="1"/>
</dbReference>
<evidence type="ECO:0000313" key="9">
    <source>
        <dbReference type="Proteomes" id="UP000032141"/>
    </source>
</evidence>
<dbReference type="AlphaFoldDB" id="A0A0D3CKX5"/>
<comment type="similarity">
    <text evidence="5">Belongs to the polygalacturonase-inhibiting protein family.</text>
</comment>
<feature type="signal peptide" evidence="6">
    <location>
        <begin position="1"/>
        <end position="20"/>
    </location>
</feature>
<dbReference type="Gramene" id="Bo5g133630.1">
    <property type="protein sequence ID" value="Bo5g133630.1"/>
    <property type="gene ID" value="Bo5g133630"/>
</dbReference>
<keyword evidence="3 6" id="KW-0732">Signal</keyword>
<dbReference type="SUPFAM" id="SSF52058">
    <property type="entry name" value="L domain-like"/>
    <property type="match status" value="1"/>
</dbReference>
<evidence type="ECO:0000256" key="1">
    <source>
        <dbReference type="ARBA" id="ARBA00004196"/>
    </source>
</evidence>
<evidence type="ECO:0000259" key="7">
    <source>
        <dbReference type="Pfam" id="PF08263"/>
    </source>
</evidence>